<evidence type="ECO:0000259" key="9">
    <source>
        <dbReference type="SMART" id="SM00848"/>
    </source>
</evidence>
<dbReference type="InterPro" id="IPR038765">
    <property type="entry name" value="Papain-like_cys_pep_sf"/>
</dbReference>
<keyword evidence="3" id="KW-0378">Hydrolase</keyword>
<protein>
    <submittedName>
        <fullName evidence="10">Uncharacterized protein</fullName>
    </submittedName>
</protein>
<dbReference type="InterPro" id="IPR000169">
    <property type="entry name" value="Pept_cys_AS"/>
</dbReference>
<dbReference type="PROSITE" id="PS00139">
    <property type="entry name" value="THIOL_PROTEASE_CYS"/>
    <property type="match status" value="1"/>
</dbReference>
<accession>A0A922L3Q6</accession>
<keyword evidence="4" id="KW-0788">Thiol protease</keyword>
<keyword evidence="6" id="KW-1015">Disulfide bond</keyword>
<dbReference type="SUPFAM" id="SSF54001">
    <property type="entry name" value="Cysteine proteinases"/>
    <property type="match status" value="1"/>
</dbReference>
<feature type="chain" id="PRO_5036881284" evidence="7">
    <location>
        <begin position="21"/>
        <end position="553"/>
    </location>
</feature>
<keyword evidence="2" id="KW-0645">Protease</keyword>
<dbReference type="Gene3D" id="3.90.70.10">
    <property type="entry name" value="Cysteine proteinases"/>
    <property type="match status" value="1"/>
</dbReference>
<evidence type="ECO:0000256" key="6">
    <source>
        <dbReference type="ARBA" id="ARBA00023157"/>
    </source>
</evidence>
<proteinExistence type="inferred from homology"/>
<dbReference type="Proteomes" id="UP000790347">
    <property type="component" value="Unassembled WGS sequence"/>
</dbReference>
<dbReference type="PROSITE" id="PS00640">
    <property type="entry name" value="THIOL_PROTEASE_ASN"/>
    <property type="match status" value="1"/>
</dbReference>
<feature type="signal peptide" evidence="7">
    <location>
        <begin position="1"/>
        <end position="20"/>
    </location>
</feature>
<dbReference type="InterPro" id="IPR013201">
    <property type="entry name" value="Prot_inhib_I29"/>
</dbReference>
<gene>
    <name evidence="10" type="ORF">DERF_007525</name>
</gene>
<dbReference type="FunFam" id="3.90.70.10:FF:000087">
    <property type="entry name" value="Counting factor associated protein D"/>
    <property type="match status" value="1"/>
</dbReference>
<organism evidence="10 11">
    <name type="scientific">Dermatophagoides farinae</name>
    <name type="common">American house dust mite</name>
    <dbReference type="NCBI Taxonomy" id="6954"/>
    <lineage>
        <taxon>Eukaryota</taxon>
        <taxon>Metazoa</taxon>
        <taxon>Ecdysozoa</taxon>
        <taxon>Arthropoda</taxon>
        <taxon>Chelicerata</taxon>
        <taxon>Arachnida</taxon>
        <taxon>Acari</taxon>
        <taxon>Acariformes</taxon>
        <taxon>Sarcoptiformes</taxon>
        <taxon>Astigmata</taxon>
        <taxon>Psoroptidia</taxon>
        <taxon>Analgoidea</taxon>
        <taxon>Pyroglyphidae</taxon>
        <taxon>Dermatophagoidinae</taxon>
        <taxon>Dermatophagoides</taxon>
    </lineage>
</organism>
<keyword evidence="5" id="KW-0865">Zymogen</keyword>
<evidence type="ECO:0000313" key="11">
    <source>
        <dbReference type="Proteomes" id="UP000790347"/>
    </source>
</evidence>
<name>A0A922L3Q6_DERFA</name>
<dbReference type="SMART" id="SM00848">
    <property type="entry name" value="Inhibitor_I29"/>
    <property type="match status" value="1"/>
</dbReference>
<feature type="domain" description="Cathepsin propeptide inhibitor" evidence="9">
    <location>
        <begin position="250"/>
        <end position="307"/>
    </location>
</feature>
<evidence type="ECO:0000259" key="8">
    <source>
        <dbReference type="SMART" id="SM00645"/>
    </source>
</evidence>
<dbReference type="CDD" id="cd02248">
    <property type="entry name" value="Peptidase_C1A"/>
    <property type="match status" value="1"/>
</dbReference>
<dbReference type="InterPro" id="IPR025661">
    <property type="entry name" value="Pept_asp_AS"/>
</dbReference>
<dbReference type="InterPro" id="IPR039417">
    <property type="entry name" value="Peptidase_C1A_papain-like"/>
</dbReference>
<keyword evidence="11" id="KW-1185">Reference proteome</keyword>
<comment type="similarity">
    <text evidence="1">Belongs to the peptidase C1 family.</text>
</comment>
<dbReference type="InterPro" id="IPR000668">
    <property type="entry name" value="Peptidase_C1A_C"/>
</dbReference>
<sequence>MMKSPVFLLFFVLSASLVLANCSPPTPTFSKNYLISGRIVLPYAEIDEPFTAYYDETANKSRIDYYGDLQLTVQRADLGQFYKIAYMVRNNQQTDRVCFNMEASPISPVTIQSVLPDLSNFQFKQRGICNKLTKSLPTLSSEYCEEWEYRVNLGEKDNKYVFILKRDADGNAIPVFYLMMGYDSLMGSHYDKYEVFYESYWTNKIDPKVFDIYQKYECRGFPGPGKQAAALMNPMREFILNDYGHVDENFNDFNEKHGKNYTNKNKEVNFRRFIFLQNYRFIMAHNRKNLHYQLAVNHLADRTDEEMNRIRGKIQVMNANKGGVPFDKSKYDVSSIPSQWDWRLIGAVTPVKDQAICGSCWSFGATGTIEGQYFVKTGRLLKLSQQQLVDCSWPEDNNGCDGGEDFQTYDYIMKSGGIATEEDYGHYLGVDGKCHDKDVKKSVQIKGFYNITAGDVEAMKVALYYHGPVSIGVDASQKTFTFYSHGIYYDPKCSSKNLDHQVLAVGFGDINGEKYWLVKNSWSTYWGNDGYILISMKNNDCGVLTDATFPWIA</sequence>
<evidence type="ECO:0000256" key="1">
    <source>
        <dbReference type="ARBA" id="ARBA00008455"/>
    </source>
</evidence>
<feature type="domain" description="Peptidase C1A papain C-terminal" evidence="8">
    <location>
        <begin position="336"/>
        <end position="551"/>
    </location>
</feature>
<dbReference type="Pfam" id="PF00112">
    <property type="entry name" value="Peptidase_C1"/>
    <property type="match status" value="1"/>
</dbReference>
<evidence type="ECO:0000256" key="3">
    <source>
        <dbReference type="ARBA" id="ARBA00022801"/>
    </source>
</evidence>
<dbReference type="InterPro" id="IPR013128">
    <property type="entry name" value="Peptidase_C1A"/>
</dbReference>
<reference evidence="10" key="1">
    <citation type="submission" date="2013-05" db="EMBL/GenBank/DDBJ databases">
        <authorList>
            <person name="Yim A.K.Y."/>
            <person name="Chan T.F."/>
            <person name="Ji K.M."/>
            <person name="Liu X.Y."/>
            <person name="Zhou J.W."/>
            <person name="Li R.Q."/>
            <person name="Yang K.Y."/>
            <person name="Li J."/>
            <person name="Li M."/>
            <person name="Law P.T.W."/>
            <person name="Wu Y.L."/>
            <person name="Cai Z.L."/>
            <person name="Qin H."/>
            <person name="Bao Y."/>
            <person name="Leung R.K.K."/>
            <person name="Ng P.K.S."/>
            <person name="Zou J."/>
            <person name="Zhong X.J."/>
            <person name="Ran P.X."/>
            <person name="Zhong N.S."/>
            <person name="Liu Z.G."/>
            <person name="Tsui S.K.W."/>
        </authorList>
    </citation>
    <scope>NUCLEOTIDE SEQUENCE</scope>
    <source>
        <strain evidence="10">Derf</strain>
        <tissue evidence="10">Whole organism</tissue>
    </source>
</reference>
<dbReference type="PRINTS" id="PR00705">
    <property type="entry name" value="PAPAIN"/>
</dbReference>
<reference evidence="10" key="2">
    <citation type="journal article" date="2022" name="Res Sq">
        <title>Comparative Genomics Reveals Insights into the Divergent Evolution of Astigmatic Mites and Household Pest Adaptations.</title>
        <authorList>
            <person name="Xiong Q."/>
            <person name="Wan A.T.-Y."/>
            <person name="Liu X.-Y."/>
            <person name="Fung C.S.-H."/>
            <person name="Xiao X."/>
            <person name="Malainual N."/>
            <person name="Hou J."/>
            <person name="Wang L."/>
            <person name="Wang M."/>
            <person name="Yang K."/>
            <person name="Cui Y."/>
            <person name="Leung E."/>
            <person name="Nong W."/>
            <person name="Shin S.-K."/>
            <person name="Au S."/>
            <person name="Jeong K.Y."/>
            <person name="Chew F.T."/>
            <person name="Hui J."/>
            <person name="Leung T.F."/>
            <person name="Tungtrongchitr A."/>
            <person name="Zhong N."/>
            <person name="Liu Z."/>
            <person name="Tsui S."/>
        </authorList>
    </citation>
    <scope>NUCLEOTIDE SEQUENCE</scope>
    <source>
        <strain evidence="10">Derf</strain>
        <tissue evidence="10">Whole organism</tissue>
    </source>
</reference>
<dbReference type="AlphaFoldDB" id="A0A922L3Q6"/>
<keyword evidence="7" id="KW-0732">Signal</keyword>
<comment type="caution">
    <text evidence="10">The sequence shown here is derived from an EMBL/GenBank/DDBJ whole genome shotgun (WGS) entry which is preliminary data.</text>
</comment>
<evidence type="ECO:0000256" key="2">
    <source>
        <dbReference type="ARBA" id="ARBA00022670"/>
    </source>
</evidence>
<evidence type="ECO:0000256" key="7">
    <source>
        <dbReference type="SAM" id="SignalP"/>
    </source>
</evidence>
<dbReference type="GO" id="GO:0008234">
    <property type="term" value="F:cysteine-type peptidase activity"/>
    <property type="evidence" value="ECO:0007669"/>
    <property type="project" value="UniProtKB-KW"/>
</dbReference>
<dbReference type="EMBL" id="ASGP02000003">
    <property type="protein sequence ID" value="KAH9516806.1"/>
    <property type="molecule type" value="Genomic_DNA"/>
</dbReference>
<dbReference type="GO" id="GO:0006508">
    <property type="term" value="P:proteolysis"/>
    <property type="evidence" value="ECO:0007669"/>
    <property type="project" value="UniProtKB-KW"/>
</dbReference>
<dbReference type="PANTHER" id="PTHR12411">
    <property type="entry name" value="CYSTEINE PROTEASE FAMILY C1-RELATED"/>
    <property type="match status" value="1"/>
</dbReference>
<evidence type="ECO:0000256" key="5">
    <source>
        <dbReference type="ARBA" id="ARBA00023145"/>
    </source>
</evidence>
<evidence type="ECO:0000313" key="10">
    <source>
        <dbReference type="EMBL" id="KAH9516806.1"/>
    </source>
</evidence>
<dbReference type="SMART" id="SM00645">
    <property type="entry name" value="Pept_C1"/>
    <property type="match status" value="1"/>
</dbReference>
<dbReference type="Pfam" id="PF08246">
    <property type="entry name" value="Inhibitor_I29"/>
    <property type="match status" value="1"/>
</dbReference>
<evidence type="ECO:0000256" key="4">
    <source>
        <dbReference type="ARBA" id="ARBA00022807"/>
    </source>
</evidence>